<reference evidence="1 2" key="1">
    <citation type="submission" date="2016-12" db="EMBL/GenBank/DDBJ databases">
        <title>The new phylogeny of genus Mycobacterium.</title>
        <authorList>
            <person name="Tortoli E."/>
            <person name="Trovato A."/>
            <person name="Cirillo D.M."/>
        </authorList>
    </citation>
    <scope>NUCLEOTIDE SEQUENCE [LARGE SCALE GENOMIC DNA]</scope>
    <source>
        <strain evidence="1 2">DSM 44624</strain>
    </source>
</reference>
<organism evidence="1 2">
    <name type="scientific">Mycobacterium branderi</name>
    <dbReference type="NCBI Taxonomy" id="43348"/>
    <lineage>
        <taxon>Bacteria</taxon>
        <taxon>Bacillati</taxon>
        <taxon>Actinomycetota</taxon>
        <taxon>Actinomycetes</taxon>
        <taxon>Mycobacteriales</taxon>
        <taxon>Mycobacteriaceae</taxon>
        <taxon>Mycobacterium</taxon>
    </lineage>
</organism>
<dbReference type="EMBL" id="MVHM01000019">
    <property type="protein sequence ID" value="ORA33336.1"/>
    <property type="molecule type" value="Genomic_DNA"/>
</dbReference>
<gene>
    <name evidence="1" type="ORF">BST20_22460</name>
</gene>
<evidence type="ECO:0000313" key="2">
    <source>
        <dbReference type="Proteomes" id="UP000192441"/>
    </source>
</evidence>
<comment type="caution">
    <text evidence="1">The sequence shown here is derived from an EMBL/GenBank/DDBJ whole genome shotgun (WGS) entry which is preliminary data.</text>
</comment>
<dbReference type="Proteomes" id="UP000192441">
    <property type="component" value="Unassembled WGS sequence"/>
</dbReference>
<dbReference type="AlphaFoldDB" id="A0AA91LTB9"/>
<protein>
    <submittedName>
        <fullName evidence="1">Uncharacterized protein</fullName>
    </submittedName>
</protein>
<evidence type="ECO:0000313" key="1">
    <source>
        <dbReference type="EMBL" id="ORA33336.1"/>
    </source>
</evidence>
<name>A0AA91LTB9_9MYCO</name>
<sequence>MYMSLRERMLQLWSAASYGERYTTHETRGHTTSMVQSREVEALRVQSDLAQNLQANRWV</sequence>
<proteinExistence type="predicted"/>
<accession>A0AA91LTB9</accession>